<feature type="compositionally biased region" description="Acidic residues" evidence="1">
    <location>
        <begin position="22"/>
        <end position="47"/>
    </location>
</feature>
<evidence type="ECO:0008006" key="4">
    <source>
        <dbReference type="Google" id="ProtNLM"/>
    </source>
</evidence>
<proteinExistence type="predicted"/>
<accession>A0ABR1V0C7</accession>
<feature type="compositionally biased region" description="Acidic residues" evidence="1">
    <location>
        <begin position="119"/>
        <end position="130"/>
    </location>
</feature>
<keyword evidence="3" id="KW-1185">Reference proteome</keyword>
<feature type="region of interest" description="Disordered" evidence="1">
    <location>
        <begin position="1"/>
        <end position="50"/>
    </location>
</feature>
<evidence type="ECO:0000313" key="3">
    <source>
        <dbReference type="Proteomes" id="UP001480595"/>
    </source>
</evidence>
<evidence type="ECO:0000256" key="1">
    <source>
        <dbReference type="SAM" id="MobiDB-lite"/>
    </source>
</evidence>
<evidence type="ECO:0000313" key="2">
    <source>
        <dbReference type="EMBL" id="KAK8064617.1"/>
    </source>
</evidence>
<dbReference type="RefSeq" id="XP_066715606.1">
    <property type="nucleotide sequence ID" value="XM_066858664.1"/>
</dbReference>
<protein>
    <recommendedName>
        <fullName evidence="4">Protein kinase domain-containing protein</fullName>
    </recommendedName>
</protein>
<gene>
    <name evidence="2" type="ORF">PG994_007255</name>
</gene>
<sequence length="299" mass="33224">MRGGGGGRVDSNGKPWWYDILHEDDDDTMKDEDSSNEEEEEEEEEAAAAERDLQLQDHPVPVYSLYFQHSNSGTLAALRDTYRAQRRRIPEHFVWHVAQQLCAVLVHLHCGERGPSDSEGSDDSDSDSGDDTNTGNDSDSDWDLGNSGSGSGEREQVRRRTVYHRELFARNVAVHYRSHKSGPKPRGECTNAFPGIRLGGFGRAFVEGDPVSIVRPRAWDGDAEDAHPEEWEDVAGLGTILRELATTHIIGPGGSDNDVNRIRVACANRDCSVRHSDGSRAPRNEEPYSDELIAVLQKF</sequence>
<dbReference type="GeneID" id="92091727"/>
<dbReference type="EMBL" id="JAQQWL010000007">
    <property type="protein sequence ID" value="KAK8064617.1"/>
    <property type="molecule type" value="Genomic_DNA"/>
</dbReference>
<comment type="caution">
    <text evidence="2">The sequence shown here is derived from an EMBL/GenBank/DDBJ whole genome shotgun (WGS) entry which is preliminary data.</text>
</comment>
<reference evidence="2 3" key="1">
    <citation type="submission" date="2023-01" db="EMBL/GenBank/DDBJ databases">
        <title>Analysis of 21 Apiospora genomes using comparative genomics revels a genus with tremendous synthesis potential of carbohydrate active enzymes and secondary metabolites.</title>
        <authorList>
            <person name="Sorensen T."/>
        </authorList>
    </citation>
    <scope>NUCLEOTIDE SEQUENCE [LARGE SCALE GENOMIC DNA]</scope>
    <source>
        <strain evidence="2 3">CBS 135458</strain>
    </source>
</reference>
<feature type="region of interest" description="Disordered" evidence="1">
    <location>
        <begin position="113"/>
        <end position="159"/>
    </location>
</feature>
<name>A0ABR1V0C7_9PEZI</name>
<organism evidence="2 3">
    <name type="scientific">Apiospora phragmitis</name>
    <dbReference type="NCBI Taxonomy" id="2905665"/>
    <lineage>
        <taxon>Eukaryota</taxon>
        <taxon>Fungi</taxon>
        <taxon>Dikarya</taxon>
        <taxon>Ascomycota</taxon>
        <taxon>Pezizomycotina</taxon>
        <taxon>Sordariomycetes</taxon>
        <taxon>Xylariomycetidae</taxon>
        <taxon>Amphisphaeriales</taxon>
        <taxon>Apiosporaceae</taxon>
        <taxon>Apiospora</taxon>
    </lineage>
</organism>
<dbReference type="Proteomes" id="UP001480595">
    <property type="component" value="Unassembled WGS sequence"/>
</dbReference>